<protein>
    <submittedName>
        <fullName evidence="8">NB-ARC</fullName>
    </submittedName>
</protein>
<dbReference type="Pfam" id="PF00931">
    <property type="entry name" value="NB-ARC"/>
    <property type="match status" value="1"/>
</dbReference>
<evidence type="ECO:0000256" key="3">
    <source>
        <dbReference type="ARBA" id="ARBA00022821"/>
    </source>
</evidence>
<dbReference type="GO" id="GO:0043531">
    <property type="term" value="F:ADP binding"/>
    <property type="evidence" value="ECO:0007669"/>
    <property type="project" value="InterPro"/>
</dbReference>
<dbReference type="AlphaFoldDB" id="A0A8T2BH06"/>
<keyword evidence="1" id="KW-0677">Repeat</keyword>
<organism evidence="8 9">
    <name type="scientific">Arabidopsis thaliana x Arabidopsis arenosa</name>
    <dbReference type="NCBI Taxonomy" id="1240361"/>
    <lineage>
        <taxon>Eukaryota</taxon>
        <taxon>Viridiplantae</taxon>
        <taxon>Streptophyta</taxon>
        <taxon>Embryophyta</taxon>
        <taxon>Tracheophyta</taxon>
        <taxon>Spermatophyta</taxon>
        <taxon>Magnoliopsida</taxon>
        <taxon>eudicotyledons</taxon>
        <taxon>Gunneridae</taxon>
        <taxon>Pentapetalae</taxon>
        <taxon>rosids</taxon>
        <taxon>malvids</taxon>
        <taxon>Brassicales</taxon>
        <taxon>Brassicaceae</taxon>
        <taxon>Camelineae</taxon>
        <taxon>Arabidopsis</taxon>
    </lineage>
</organism>
<keyword evidence="3" id="KW-0611">Plant defense</keyword>
<comment type="caution">
    <text evidence="8">The sequence shown here is derived from an EMBL/GenBank/DDBJ whole genome shotgun (WGS) entry which is preliminary data.</text>
</comment>
<gene>
    <name evidence="8" type="ORF">ISN45_Aa02g006260</name>
</gene>
<feature type="domain" description="NB-ARC" evidence="4">
    <location>
        <begin position="165"/>
        <end position="360"/>
    </location>
</feature>
<dbReference type="FunFam" id="1.10.8.430:FF:000003">
    <property type="entry name" value="Probable disease resistance protein At5g66910"/>
    <property type="match status" value="1"/>
</dbReference>
<dbReference type="InterPro" id="IPR038005">
    <property type="entry name" value="RX-like_CC"/>
</dbReference>
<evidence type="ECO:0000256" key="2">
    <source>
        <dbReference type="ARBA" id="ARBA00022741"/>
    </source>
</evidence>
<feature type="non-terminal residue" evidence="8">
    <location>
        <position position="1"/>
    </location>
</feature>
<feature type="domain" description="Disease resistance N-terminal" evidence="5">
    <location>
        <begin position="5"/>
        <end position="90"/>
    </location>
</feature>
<keyword evidence="2" id="KW-0547">Nucleotide-binding</keyword>
<reference evidence="8 9" key="1">
    <citation type="submission" date="2020-12" db="EMBL/GenBank/DDBJ databases">
        <title>Concerted genomic and epigenomic changes stabilize Arabidopsis allopolyploids.</title>
        <authorList>
            <person name="Chen Z."/>
        </authorList>
    </citation>
    <scope>NUCLEOTIDE SEQUENCE [LARGE SCALE GENOMIC DNA]</scope>
    <source>
        <strain evidence="8">Allo738</strain>
        <tissue evidence="8">Leaf</tissue>
    </source>
</reference>
<dbReference type="Pfam" id="PF23559">
    <property type="entry name" value="WHD_DRP"/>
    <property type="match status" value="1"/>
</dbReference>
<accession>A0A8T2BH06</accession>
<evidence type="ECO:0000259" key="7">
    <source>
        <dbReference type="Pfam" id="PF23598"/>
    </source>
</evidence>
<dbReference type="GO" id="GO:0098542">
    <property type="term" value="P:defense response to other organism"/>
    <property type="evidence" value="ECO:0007669"/>
    <property type="project" value="TreeGrafter"/>
</dbReference>
<dbReference type="InterPro" id="IPR058922">
    <property type="entry name" value="WHD_DRP"/>
</dbReference>
<keyword evidence="9" id="KW-1185">Reference proteome</keyword>
<evidence type="ECO:0000259" key="6">
    <source>
        <dbReference type="Pfam" id="PF23559"/>
    </source>
</evidence>
<dbReference type="FunFam" id="1.10.10.10:FF:000322">
    <property type="entry name" value="Probable disease resistance protein At1g63360"/>
    <property type="match status" value="1"/>
</dbReference>
<dbReference type="InterPro" id="IPR002182">
    <property type="entry name" value="NB-ARC"/>
</dbReference>
<dbReference type="CDD" id="cd14798">
    <property type="entry name" value="RX-CC_like"/>
    <property type="match status" value="1"/>
</dbReference>
<dbReference type="InterPro" id="IPR044974">
    <property type="entry name" value="Disease_R_plants"/>
</dbReference>
<name>A0A8T2BH06_9BRAS</name>
<evidence type="ECO:0000256" key="1">
    <source>
        <dbReference type="ARBA" id="ARBA00022737"/>
    </source>
</evidence>
<dbReference type="FunFam" id="3.40.50.300:FF:001091">
    <property type="entry name" value="Probable disease resistance protein At1g61300"/>
    <property type="match status" value="1"/>
</dbReference>
<dbReference type="EMBL" id="JAEFBK010000007">
    <property type="protein sequence ID" value="KAG7585256.1"/>
    <property type="molecule type" value="Genomic_DNA"/>
</dbReference>
<evidence type="ECO:0000259" key="4">
    <source>
        <dbReference type="Pfam" id="PF00931"/>
    </source>
</evidence>
<dbReference type="Pfam" id="PF18052">
    <property type="entry name" value="Rx_N"/>
    <property type="match status" value="1"/>
</dbReference>
<proteinExistence type="predicted"/>
<evidence type="ECO:0000313" key="9">
    <source>
        <dbReference type="Proteomes" id="UP000694240"/>
    </source>
</evidence>
<feature type="domain" description="Disease resistance protein winged helix" evidence="6">
    <location>
        <begin position="451"/>
        <end position="522"/>
    </location>
</feature>
<evidence type="ECO:0000313" key="8">
    <source>
        <dbReference type="EMBL" id="KAG7585256.1"/>
    </source>
</evidence>
<sequence>MAEAIVSFGVEKLWEFVSQEYERLQGVGEQITELKSDLNMLMSFLNDADEKKQTSALARNCVEEVKEITYDAEDIIQTFILKAKQRNGIKNQMRSLACIQGGRRKTALEITSISKRISKVIHVMQTFNIKSDIMNSGLSQALMDKERETRHTFPIESESNLVGLEKNVEKLVEELVGDDSSHGVSITGLGGLGKTTLARQVFNHGRVKGHFDGLAWVCVSQDFTRKDVWETILKNLSHGDYVADMKEDKLQKSRSTTDDVSYMNKSQRKKISDMNEDELQEKLNQLLETKKVLIVFDDVWKRKDWDTIKPMFPERKAGWKVLLTSRNNDVHPHCVTFKPELLTHDECWKLLQMKVFPMNDTTGYIIDEEMVKMAEEMVKHCGRLPLAAKVLGGLLAAQHTPRQWKIISENIKPHIVGGIDNDSSSVNHVLSLSFEGLPSYLKHCLLHLASYPEDYRISLEDVSYIWAAEGITKPRHYEGATIRDVSDVYIEELVKRNMVISERDMVTSRFEVCQLHDLMREICLLKAKEECFLQIVTDPACSSSVHSEASSRSRRLVVYIATTERAERVIKNSKLRSLLFFPVDEVARFFMGSYFMELQLLRVLDLTRANFKGWKVPSTIGKLIHLKYLSLYKAYVAHLPSSIRNLKSLLYLNLGLGYGDCHVPNVLKEMQELRYLCLPRFTHKKTKLELGGLLKLETLRNFSTKDSSVTDFHHMTRLRNLSISIDGCSVEMLSSTLSKLSRHLENLTIEDHTNGRKEIHMPRLPNVHHFPSHLTTIYLKDFRLEEDPMPILEKLLQLKEVKLLNSSFRLRRMVCSGGGFPKLLKLEIFRLWEWEEWIVEEGSMPLLHTLNISECHKLKELPDRLRFITSLKELTIHTSEREFRNKVSKGGEDYYKIQHIPLIRYNWQPASEDKEV</sequence>
<dbReference type="Proteomes" id="UP000694240">
    <property type="component" value="Chromosome 7"/>
</dbReference>
<dbReference type="InterPro" id="IPR041118">
    <property type="entry name" value="Rx_N"/>
</dbReference>
<dbReference type="InterPro" id="IPR055414">
    <property type="entry name" value="LRR_R13L4/SHOC2-like"/>
</dbReference>
<dbReference type="PANTHER" id="PTHR23155">
    <property type="entry name" value="DISEASE RESISTANCE PROTEIN RP"/>
    <property type="match status" value="1"/>
</dbReference>
<dbReference type="PANTHER" id="PTHR23155:SF1185">
    <property type="entry name" value="DISEASE RESISTANCE RPP8-LIKE PROTEIN 3-RELATED"/>
    <property type="match status" value="1"/>
</dbReference>
<feature type="domain" description="Disease resistance R13L4/SHOC-2-like LRR" evidence="7">
    <location>
        <begin position="575"/>
        <end position="883"/>
    </location>
</feature>
<dbReference type="Pfam" id="PF23598">
    <property type="entry name" value="LRR_14"/>
    <property type="match status" value="1"/>
</dbReference>
<evidence type="ECO:0000259" key="5">
    <source>
        <dbReference type="Pfam" id="PF18052"/>
    </source>
</evidence>